<protein>
    <recommendedName>
        <fullName evidence="1">Amidase domain-containing protein</fullName>
    </recommendedName>
</protein>
<dbReference type="OMA" id="ILHEWDT"/>
<evidence type="ECO:0000313" key="2">
    <source>
        <dbReference type="EMBL" id="ETS78057.1"/>
    </source>
</evidence>
<feature type="domain" description="Amidase" evidence="1">
    <location>
        <begin position="30"/>
        <end position="329"/>
    </location>
</feature>
<reference evidence="3" key="1">
    <citation type="journal article" date="2015" name="BMC Genomics">
        <title>Genomic and transcriptomic analysis of the endophytic fungus Pestalotiopsis fici reveals its lifestyle and high potential for synthesis of natural products.</title>
        <authorList>
            <person name="Wang X."/>
            <person name="Zhang X."/>
            <person name="Liu L."/>
            <person name="Xiang M."/>
            <person name="Wang W."/>
            <person name="Sun X."/>
            <person name="Che Y."/>
            <person name="Guo L."/>
            <person name="Liu G."/>
            <person name="Guo L."/>
            <person name="Wang C."/>
            <person name="Yin W.B."/>
            <person name="Stadler M."/>
            <person name="Zhang X."/>
            <person name="Liu X."/>
        </authorList>
    </citation>
    <scope>NUCLEOTIDE SEQUENCE [LARGE SCALE GENOMIC DNA]</scope>
    <source>
        <strain evidence="3">W106-1 / CGMCC3.15140</strain>
    </source>
</reference>
<dbReference type="InParanoid" id="W3WY29"/>
<dbReference type="AlphaFoldDB" id="W3WY29"/>
<proteinExistence type="predicted"/>
<dbReference type="STRING" id="1229662.W3WY29"/>
<evidence type="ECO:0000313" key="3">
    <source>
        <dbReference type="Proteomes" id="UP000030651"/>
    </source>
</evidence>
<dbReference type="eggNOG" id="KOG1211">
    <property type="taxonomic scope" value="Eukaryota"/>
</dbReference>
<dbReference type="SUPFAM" id="SSF75304">
    <property type="entry name" value="Amidase signature (AS) enzymes"/>
    <property type="match status" value="1"/>
</dbReference>
<dbReference type="InterPro" id="IPR023631">
    <property type="entry name" value="Amidase_dom"/>
</dbReference>
<sequence length="502" mass="54004">MTLSCFDPLTTDAVDLQLMLESNKITSVQIIEQCLQQIERHEAVLNALISVAPRETLLHIAAALDDERRAGHIRSPLHGIPIVLKDCFITASELGMTTTAGSVVFAGATASKNGVIVQKLIDAGLIIIAKGNMTEFAGMKTIKMMPGWSSYGGQTISPYTGAIKPNERLLGHSAPGGSSTGSAVAVAAGYSPLAMAGETIGSIVTPTVRTALFALKPTHGVQDAAGMYRMAEFFDTPGPMGKCAADVISLSEILLGRSLQSARDRNLKDLSIGFVDPNKWKMAEAMCEQFEGTEAQMIRVYEAAVARIEQNGGAVKYPIEIAELSALEVDGKDAIMPIAYSDFKNLGIPAFIEGFDDCPVSSLQDIVDFNLRNKSTAMPEPYPEQDQLIQALNTTEGGEDLARLKKKFRELGKSIINEVLDREKVHVIVTPGDSPLCIHAAVAGYPHVTVPLGVLDYNGRPFGLCVIGKEHEEELLLHFMAAYESISPPRAVPLRIETSRAI</sequence>
<accession>W3WY29</accession>
<gene>
    <name evidence="2" type="ORF">PFICI_10119</name>
</gene>
<dbReference type="PANTHER" id="PTHR42678:SF34">
    <property type="entry name" value="OS04G0183300 PROTEIN"/>
    <property type="match status" value="1"/>
</dbReference>
<dbReference type="Gene3D" id="3.90.1300.10">
    <property type="entry name" value="Amidase signature (AS) domain"/>
    <property type="match status" value="1"/>
</dbReference>
<dbReference type="HOGENOM" id="CLU_009600_14_3_1"/>
<evidence type="ECO:0000259" key="1">
    <source>
        <dbReference type="Pfam" id="PF01425"/>
    </source>
</evidence>
<dbReference type="Pfam" id="PF01425">
    <property type="entry name" value="Amidase"/>
    <property type="match status" value="1"/>
</dbReference>
<dbReference type="RefSeq" id="XP_007836891.1">
    <property type="nucleotide sequence ID" value="XM_007838700.1"/>
</dbReference>
<dbReference type="InterPro" id="IPR036928">
    <property type="entry name" value="AS_sf"/>
</dbReference>
<dbReference type="GeneID" id="19275132"/>
<dbReference type="Proteomes" id="UP000030651">
    <property type="component" value="Unassembled WGS sequence"/>
</dbReference>
<name>W3WY29_PESFW</name>
<dbReference type="KEGG" id="pfy:PFICI_10119"/>
<keyword evidence="3" id="KW-1185">Reference proteome</keyword>
<dbReference type="OrthoDB" id="566138at2759"/>
<organism evidence="2 3">
    <name type="scientific">Pestalotiopsis fici (strain W106-1 / CGMCC3.15140)</name>
    <dbReference type="NCBI Taxonomy" id="1229662"/>
    <lineage>
        <taxon>Eukaryota</taxon>
        <taxon>Fungi</taxon>
        <taxon>Dikarya</taxon>
        <taxon>Ascomycota</taxon>
        <taxon>Pezizomycotina</taxon>
        <taxon>Sordariomycetes</taxon>
        <taxon>Xylariomycetidae</taxon>
        <taxon>Amphisphaeriales</taxon>
        <taxon>Sporocadaceae</taxon>
        <taxon>Pestalotiopsis</taxon>
    </lineage>
</organism>
<dbReference type="PANTHER" id="PTHR42678">
    <property type="entry name" value="AMIDASE"/>
    <property type="match status" value="1"/>
</dbReference>
<dbReference type="EMBL" id="KI912115">
    <property type="protein sequence ID" value="ETS78057.1"/>
    <property type="molecule type" value="Genomic_DNA"/>
</dbReference>